<dbReference type="OrthoDB" id="1683103at2759"/>
<keyword evidence="3" id="KW-1185">Reference proteome</keyword>
<reference evidence="3" key="1">
    <citation type="submission" date="2016-04" db="EMBL/GenBank/DDBJ databases">
        <title>Cephalotus genome sequencing.</title>
        <authorList>
            <person name="Fukushima K."/>
            <person name="Hasebe M."/>
            <person name="Fang X."/>
        </authorList>
    </citation>
    <scope>NUCLEOTIDE SEQUENCE [LARGE SCALE GENOMIC DNA]</scope>
    <source>
        <strain evidence="3">cv. St1</strain>
    </source>
</reference>
<dbReference type="STRING" id="3775.A0A1Q3CU59"/>
<evidence type="ECO:0000313" key="2">
    <source>
        <dbReference type="EMBL" id="GAV83789.1"/>
    </source>
</evidence>
<dbReference type="EMBL" id="BDDD01003011">
    <property type="protein sequence ID" value="GAV83789.1"/>
    <property type="molecule type" value="Genomic_DNA"/>
</dbReference>
<dbReference type="InParanoid" id="A0A1Q3CU59"/>
<dbReference type="PANTHER" id="PTHR33786">
    <property type="entry name" value="UBIQUITIN CARBOXYL-TERMINAL HYDROLASE"/>
    <property type="match status" value="1"/>
</dbReference>
<gene>
    <name evidence="2" type="ORF">CFOL_v3_27234</name>
</gene>
<organism evidence="2 3">
    <name type="scientific">Cephalotus follicularis</name>
    <name type="common">Albany pitcher plant</name>
    <dbReference type="NCBI Taxonomy" id="3775"/>
    <lineage>
        <taxon>Eukaryota</taxon>
        <taxon>Viridiplantae</taxon>
        <taxon>Streptophyta</taxon>
        <taxon>Embryophyta</taxon>
        <taxon>Tracheophyta</taxon>
        <taxon>Spermatophyta</taxon>
        <taxon>Magnoliopsida</taxon>
        <taxon>eudicotyledons</taxon>
        <taxon>Gunneridae</taxon>
        <taxon>Pentapetalae</taxon>
        <taxon>rosids</taxon>
        <taxon>fabids</taxon>
        <taxon>Oxalidales</taxon>
        <taxon>Cephalotaceae</taxon>
        <taxon>Cephalotus</taxon>
    </lineage>
</organism>
<evidence type="ECO:0000259" key="1">
    <source>
        <dbReference type="Pfam" id="PF25268"/>
    </source>
</evidence>
<sequence>MSLFAGICAMNYLAANYSVHSMLLLFLIAQINIKLVELVPIEPLSSGEYKPVGPTEYQVLVEANADYATRRRLQQPFQLCLPCKCCSSTTCATLPCCFGIDCQLPNKPFGVCAFVPKTCSCTSCAV</sequence>
<comment type="caution">
    <text evidence="2">The sequence shown here is derived from an EMBL/GenBank/DDBJ whole genome shotgun (WGS) entry which is preliminary data.</text>
</comment>
<dbReference type="AlphaFoldDB" id="A0A1Q3CU59"/>
<protein>
    <recommendedName>
        <fullName evidence="1">DUF7866 domain-containing protein</fullName>
    </recommendedName>
</protein>
<dbReference type="Pfam" id="PF25268">
    <property type="entry name" value="DUF7866"/>
    <property type="match status" value="1"/>
</dbReference>
<dbReference type="Proteomes" id="UP000187406">
    <property type="component" value="Unassembled WGS sequence"/>
</dbReference>
<proteinExistence type="predicted"/>
<evidence type="ECO:0000313" key="3">
    <source>
        <dbReference type="Proteomes" id="UP000187406"/>
    </source>
</evidence>
<name>A0A1Q3CU59_CEPFO</name>
<dbReference type="InterPro" id="IPR057188">
    <property type="entry name" value="DUF7866"/>
</dbReference>
<accession>A0A1Q3CU59</accession>
<feature type="domain" description="DUF7866" evidence="1">
    <location>
        <begin position="75"/>
        <end position="125"/>
    </location>
</feature>
<dbReference type="PANTHER" id="PTHR33786:SF5">
    <property type="entry name" value="EXPRESSED PROTEIN"/>
    <property type="match status" value="1"/>
</dbReference>